<dbReference type="InterPro" id="IPR005322">
    <property type="entry name" value="Peptidase_C69"/>
</dbReference>
<keyword evidence="2" id="KW-0812">Transmembrane</keyword>
<dbReference type="GO" id="GO:0016805">
    <property type="term" value="F:dipeptidase activity"/>
    <property type="evidence" value="ECO:0007669"/>
    <property type="project" value="InterPro"/>
</dbReference>
<dbReference type="AlphaFoldDB" id="A0A3R6Z075"/>
<comment type="caution">
    <text evidence="4">The sequence shown here is derived from an EMBL/GenBank/DDBJ whole genome shotgun (WGS) entry which is preliminary data.</text>
</comment>
<evidence type="ECO:0000256" key="1">
    <source>
        <dbReference type="ARBA" id="ARBA00005705"/>
    </source>
</evidence>
<feature type="chain" id="PRO_5018629023" description="Peptidase" evidence="3">
    <location>
        <begin position="18"/>
        <end position="1203"/>
    </location>
</feature>
<feature type="transmembrane region" description="Helical" evidence="2">
    <location>
        <begin position="613"/>
        <end position="634"/>
    </location>
</feature>
<evidence type="ECO:0008006" key="6">
    <source>
        <dbReference type="Google" id="ProtNLM"/>
    </source>
</evidence>
<protein>
    <recommendedName>
        <fullName evidence="6">Peptidase</fullName>
    </recommendedName>
</protein>
<keyword evidence="3" id="KW-0732">Signal</keyword>
<sequence length="1203" mass="132247">MALAWCSAILLASSVSACTLLAAGSKATVDGSAIVGTTLDGMDTPVDLRLIRVPAMNHPTGAKRAVYNDGLDHGTPRFVTTERGPGYLPLTNQTISTPLGYIPQVNSTYAYWDNSYGMQNEVQLSIGESTCAAKTVGYPLDYPNGRNLLSINELSRIALERCDTSVCAVKTMGTLAEEYGFYGEYSDNPSKPGYGGSSEALIIADKFQHVWIFHILTGAHNSGAVWAAQRLGDDQFTIVPNTFVIRTLNLTDSANYLASSNVHSFAYAQGWASPSEPFDFTAAYGFAAPASNKPLYGGRRMWRAYDVVVPSLGLDPDVGFHARVPTYPLSVKPDTLVSPATIVRIFSDYYQNTSYDLTKGMAAGPFHDPARYSYAKGVQGAWERSISIHRMVHSFVLQTRPNMADAIGGIAWYSQGVAADSVYFPISCGQTTLPTVFNQAIRTQFDTESTWWAFQFTTNWAHLRYDLIHRHIHTERVKYNTLARQLHVTTEATCRSRNLSTSDCVALVESAYNEFIVTTTNAWWQFAWRLVSSFNAGYEFFNESATGGRSIGYPADWANQTEYVLYPQHYHPPAQVAAEENRTAAVDPDTGVLSIVVGGSSAQLEAFSLSSGFLLGFVCGTMSLSLVVAAVALVSRSNSMLTAFAALTLASSAAACTLVGVGSKATMDGSALVGTTMDSMATPVDLRLVRVPAMNHSAGAQRVVYNDALHHGYPRFVSTERGPGYLPLNGSNQTITTPLGYIPQVNSTYAYWDGDYGMQNEVQLSIAESTCAARTVGYPLDMPNGRNLLSINELSRIALERCDTSVCAVKTMGALAEEYGFYGEYSRDQTKPGYGGSSEALIIGDKFQNVWIFHILTGAHNSGAIWAAQRLGDDQFTIVPNTFVIRTLNLTDSANYLASSNVSAHAYAQGWASPEEPFDFTSAYGYDVYTPNKPLYSGRRMWRGYDMVAPSLHLDPDVGFHVRVPTYPLSVKPDTLMTPTSIMQYFSDYYQNTTYDLTKGMAAGPFHDPARFGHAHRLDGNWERSISIARTTHSIVMQTRPNMADAIGGVAWYAQGVPADSVYFPISCGQTTLPTVFNQAIRTQFDTESTWWAFQFTTNWAPLRYDLIHRHIHTERVKYTTLARELQQSTEASCRSRNLSTSDCVALVESAYNEFIVTTTNAWWQFAWRLVSSFNAGYEFFNESATGGRSIGYPADWANQTEY</sequence>
<feature type="signal peptide" evidence="3">
    <location>
        <begin position="1"/>
        <end position="17"/>
    </location>
</feature>
<evidence type="ECO:0000313" key="5">
    <source>
        <dbReference type="Proteomes" id="UP000286510"/>
    </source>
</evidence>
<dbReference type="GO" id="GO:0070004">
    <property type="term" value="F:cysteine-type exopeptidase activity"/>
    <property type="evidence" value="ECO:0007669"/>
    <property type="project" value="InterPro"/>
</dbReference>
<evidence type="ECO:0000256" key="3">
    <source>
        <dbReference type="SAM" id="SignalP"/>
    </source>
</evidence>
<keyword evidence="2" id="KW-0472">Membrane</keyword>
<feature type="non-terminal residue" evidence="4">
    <location>
        <position position="1203"/>
    </location>
</feature>
<dbReference type="EMBL" id="QUTF01011233">
    <property type="protein sequence ID" value="RHZ29417.1"/>
    <property type="molecule type" value="Genomic_DNA"/>
</dbReference>
<proteinExistence type="inferred from homology"/>
<evidence type="ECO:0000313" key="4">
    <source>
        <dbReference type="EMBL" id="RHZ29417.1"/>
    </source>
</evidence>
<dbReference type="Proteomes" id="UP000286510">
    <property type="component" value="Unassembled WGS sequence"/>
</dbReference>
<comment type="similarity">
    <text evidence="1">Belongs to the peptidase C69 family. Secernin subfamily.</text>
</comment>
<dbReference type="VEuPathDB" id="FungiDB:H257_16522"/>
<dbReference type="PANTHER" id="PTHR12994">
    <property type="entry name" value="SECERNIN"/>
    <property type="match status" value="1"/>
</dbReference>
<accession>A0A3R6Z075</accession>
<organism evidence="4 5">
    <name type="scientific">Aphanomyces astaci</name>
    <name type="common">Crayfish plague agent</name>
    <dbReference type="NCBI Taxonomy" id="112090"/>
    <lineage>
        <taxon>Eukaryota</taxon>
        <taxon>Sar</taxon>
        <taxon>Stramenopiles</taxon>
        <taxon>Oomycota</taxon>
        <taxon>Saprolegniomycetes</taxon>
        <taxon>Saprolegniales</taxon>
        <taxon>Verrucalvaceae</taxon>
        <taxon>Aphanomyces</taxon>
    </lineage>
</organism>
<dbReference type="PANTHER" id="PTHR12994:SF17">
    <property type="entry name" value="LD30995P"/>
    <property type="match status" value="1"/>
</dbReference>
<keyword evidence="2" id="KW-1133">Transmembrane helix</keyword>
<dbReference type="GO" id="GO:0006508">
    <property type="term" value="P:proteolysis"/>
    <property type="evidence" value="ECO:0007669"/>
    <property type="project" value="InterPro"/>
</dbReference>
<dbReference type="Pfam" id="PF03577">
    <property type="entry name" value="Peptidase_C69"/>
    <property type="match status" value="2"/>
</dbReference>
<feature type="transmembrane region" description="Helical" evidence="2">
    <location>
        <begin position="641"/>
        <end position="661"/>
    </location>
</feature>
<name>A0A3R6Z075_APHAT</name>
<evidence type="ECO:0000256" key="2">
    <source>
        <dbReference type="SAM" id="Phobius"/>
    </source>
</evidence>
<reference evidence="4 5" key="1">
    <citation type="submission" date="2018-08" db="EMBL/GenBank/DDBJ databases">
        <title>Aphanomyces genome sequencing and annotation.</title>
        <authorList>
            <person name="Minardi D."/>
            <person name="Oidtmann B."/>
            <person name="Van Der Giezen M."/>
            <person name="Studholme D.J."/>
        </authorList>
    </citation>
    <scope>NUCLEOTIDE SEQUENCE [LARGE SCALE GENOMIC DNA]</scope>
    <source>
        <strain evidence="4 5">FDL457</strain>
    </source>
</reference>
<gene>
    <name evidence="4" type="ORF">DYB26_001744</name>
</gene>